<feature type="transmembrane region" description="Helical" evidence="1">
    <location>
        <begin position="79"/>
        <end position="99"/>
    </location>
</feature>
<dbReference type="RefSeq" id="WP_190930073.1">
    <property type="nucleotide sequence ID" value="NZ_JACXJA010000029.1"/>
</dbReference>
<feature type="transmembrane region" description="Helical" evidence="1">
    <location>
        <begin position="12"/>
        <end position="28"/>
    </location>
</feature>
<keyword evidence="3" id="KW-1185">Reference proteome</keyword>
<evidence type="ECO:0000313" key="2">
    <source>
        <dbReference type="EMBL" id="MBD2864447.1"/>
    </source>
</evidence>
<keyword evidence="1" id="KW-0812">Transmembrane</keyword>
<proteinExistence type="predicted"/>
<keyword evidence="1" id="KW-0472">Membrane</keyword>
<dbReference type="SUPFAM" id="SSF48317">
    <property type="entry name" value="Acid phosphatase/Vanadium-dependent haloperoxidase"/>
    <property type="match status" value="1"/>
</dbReference>
<protein>
    <submittedName>
        <fullName evidence="2">Phosphatase PAP2 family protein</fullName>
    </submittedName>
</protein>
<gene>
    <name evidence="2" type="ORF">IDH45_20885</name>
</gene>
<dbReference type="GO" id="GO:0016020">
    <property type="term" value="C:membrane"/>
    <property type="evidence" value="ECO:0007669"/>
    <property type="project" value="UniProtKB-SubCell"/>
</dbReference>
<reference evidence="2" key="1">
    <citation type="submission" date="2020-09" db="EMBL/GenBank/DDBJ databases">
        <title>A novel bacterium of genus Paenibacillus, isolated from South China Sea.</title>
        <authorList>
            <person name="Huang H."/>
            <person name="Mo K."/>
            <person name="Hu Y."/>
        </authorList>
    </citation>
    <scope>NUCLEOTIDE SEQUENCE</scope>
    <source>
        <strain evidence="2">IB182363</strain>
    </source>
</reference>
<keyword evidence="1" id="KW-1133">Transmembrane helix</keyword>
<dbReference type="EMBL" id="JACXJA010000029">
    <property type="protein sequence ID" value="MBD2864447.1"/>
    <property type="molecule type" value="Genomic_DNA"/>
</dbReference>
<comment type="caution">
    <text evidence="2">The sequence shown here is derived from an EMBL/GenBank/DDBJ whole genome shotgun (WGS) entry which is preliminary data.</text>
</comment>
<dbReference type="AlphaFoldDB" id="A0A927CCU2"/>
<accession>A0A927CCU2</accession>
<dbReference type="Proteomes" id="UP000639396">
    <property type="component" value="Unassembled WGS sequence"/>
</dbReference>
<dbReference type="InterPro" id="IPR036938">
    <property type="entry name" value="PAP2/HPO_sf"/>
</dbReference>
<feature type="transmembrane region" description="Helical" evidence="1">
    <location>
        <begin position="48"/>
        <end position="72"/>
    </location>
</feature>
<evidence type="ECO:0000256" key="1">
    <source>
        <dbReference type="SAM" id="Phobius"/>
    </source>
</evidence>
<sequence>MSQGKLRQYYPLLWMLAIPILNIFYGILNRPGMRTYDLSTRVDEILPFLPVFVIPYLIWYPFIAACLVTLFYRNRATYYRTLFALCLGLVISYIFFYFYQSGITRPQLGEGFLYSLVQFVYHNDAPYNCFPSIHVLTTYLMIKSSKQAFPHAGLRWAIHLLAWSIILSTVFVKQHVLLDIAGGIAVAEITYFVIGLVPAWARSRSRNPGKAFGASSE</sequence>
<feature type="transmembrane region" description="Helical" evidence="1">
    <location>
        <begin position="180"/>
        <end position="201"/>
    </location>
</feature>
<name>A0A927CCU2_9BACL</name>
<organism evidence="2 3">
    <name type="scientific">Paenibacillus oceani</name>
    <dbReference type="NCBI Taxonomy" id="2772510"/>
    <lineage>
        <taxon>Bacteria</taxon>
        <taxon>Bacillati</taxon>
        <taxon>Bacillota</taxon>
        <taxon>Bacilli</taxon>
        <taxon>Bacillales</taxon>
        <taxon>Paenibacillaceae</taxon>
        <taxon>Paenibacillus</taxon>
    </lineage>
</organism>
<evidence type="ECO:0000313" key="3">
    <source>
        <dbReference type="Proteomes" id="UP000639396"/>
    </source>
</evidence>